<feature type="coiled-coil region" evidence="1">
    <location>
        <begin position="1"/>
        <end position="35"/>
    </location>
</feature>
<dbReference type="SUPFAM" id="SSF58113">
    <property type="entry name" value="Apolipoprotein A-I"/>
    <property type="match status" value="1"/>
</dbReference>
<dbReference type="EMBL" id="CP048620">
    <property type="protein sequence ID" value="QPJ64194.1"/>
    <property type="molecule type" value="Genomic_DNA"/>
</dbReference>
<gene>
    <name evidence="2" type="ORF">G3M78_01780</name>
</gene>
<accession>A0A7T0C0A2</accession>
<name>A0A7T0C0A2_9BACT</name>
<evidence type="ECO:0000313" key="2">
    <source>
        <dbReference type="EMBL" id="QPJ64194.1"/>
    </source>
</evidence>
<proteinExistence type="predicted"/>
<evidence type="ECO:0000313" key="3">
    <source>
        <dbReference type="Proteomes" id="UP000594464"/>
    </source>
</evidence>
<dbReference type="Proteomes" id="UP000594464">
    <property type="component" value="Chromosome"/>
</dbReference>
<keyword evidence="1" id="KW-0175">Coiled coil</keyword>
<reference evidence="3" key="1">
    <citation type="submission" date="2020-02" db="EMBL/GenBank/DDBJ databases">
        <title>Genomic and physiological characterization of two novel Nitrospinaceae genera.</title>
        <authorList>
            <person name="Mueller A.J."/>
            <person name="Jung M.-Y."/>
            <person name="Strachan C.R."/>
            <person name="Herbold C.W."/>
            <person name="Kirkegaard R.H."/>
            <person name="Daims H."/>
        </authorList>
    </citation>
    <scope>NUCLEOTIDE SEQUENCE [LARGE SCALE GENOMIC DNA]</scope>
</reference>
<dbReference type="KEGG" id="nva:G3M78_01780"/>
<evidence type="ECO:0000256" key="1">
    <source>
        <dbReference type="SAM" id="Coils"/>
    </source>
</evidence>
<organism evidence="2 3">
    <name type="scientific">Candidatus Nitrohelix vancouverensis</name>
    <dbReference type="NCBI Taxonomy" id="2705534"/>
    <lineage>
        <taxon>Bacteria</taxon>
        <taxon>Pseudomonadati</taxon>
        <taxon>Nitrospinota/Tectimicrobiota group</taxon>
        <taxon>Nitrospinota</taxon>
        <taxon>Nitrospinia</taxon>
        <taxon>Nitrospinales</taxon>
        <taxon>Nitrospinaceae</taxon>
        <taxon>Candidatus Nitrohelix</taxon>
    </lineage>
</organism>
<sequence length="104" mass="11783">MTSKSDHLKKLKDQLATWEKQIEQLKAKSESVSAEAQVKYYKEIEDVRMLQKSAQQKLDALSAGGEDAWEELKQDMGSAYGNIKSTLSKTKKAFKEGLNETKEK</sequence>
<protein>
    <submittedName>
        <fullName evidence="2">Coiled coil domain-containing protein</fullName>
    </submittedName>
</protein>
<dbReference type="AlphaFoldDB" id="A0A7T0C0A2"/>